<dbReference type="InterPro" id="IPR006203">
    <property type="entry name" value="GHMP_knse_ATP-bd_CS"/>
</dbReference>
<dbReference type="InterPro" id="IPR014721">
    <property type="entry name" value="Ribsml_uS5_D2-typ_fold_subgr"/>
</dbReference>
<dbReference type="PIRSF" id="PIRSF000530">
    <property type="entry name" value="Galactokinase"/>
    <property type="match status" value="1"/>
</dbReference>
<feature type="domain" description="Galactokinase N-terminal" evidence="7">
    <location>
        <begin position="30"/>
        <end position="80"/>
    </location>
</feature>
<keyword evidence="3" id="KW-0547">Nucleotide-binding</keyword>
<dbReference type="EC" id="2.7.1.6" evidence="8"/>
<dbReference type="Proteomes" id="UP000095662">
    <property type="component" value="Unassembled WGS sequence"/>
</dbReference>
<evidence type="ECO:0000313" key="8">
    <source>
        <dbReference type="EMBL" id="CUQ88998.1"/>
    </source>
</evidence>
<organism evidence="8 9">
    <name type="scientific">[Eubacterium] siraeum</name>
    <dbReference type="NCBI Taxonomy" id="39492"/>
    <lineage>
        <taxon>Bacteria</taxon>
        <taxon>Bacillati</taxon>
        <taxon>Bacillota</taxon>
        <taxon>Clostridia</taxon>
        <taxon>Eubacteriales</taxon>
        <taxon>Oscillospiraceae</taxon>
        <taxon>Oscillospiraceae incertae sedis</taxon>
    </lineage>
</organism>
<accession>A0A174ZWZ0</accession>
<dbReference type="Pfam" id="PF10509">
    <property type="entry name" value="GalKase_gal_bdg"/>
    <property type="match status" value="1"/>
</dbReference>
<feature type="domain" description="GHMP kinase N-terminal" evidence="6">
    <location>
        <begin position="117"/>
        <end position="204"/>
    </location>
</feature>
<keyword evidence="2 8" id="KW-0808">Transferase</keyword>
<dbReference type="InterPro" id="IPR006204">
    <property type="entry name" value="GHMP_kinase_N_dom"/>
</dbReference>
<dbReference type="Pfam" id="PF00288">
    <property type="entry name" value="GHMP_kinases_N"/>
    <property type="match status" value="1"/>
</dbReference>
<dbReference type="EMBL" id="CZBY01000015">
    <property type="protein sequence ID" value="CUQ88998.1"/>
    <property type="molecule type" value="Genomic_DNA"/>
</dbReference>
<name>A0A174ZWZ0_9FIRM</name>
<dbReference type="PRINTS" id="PR00473">
    <property type="entry name" value="GALCTOKINASE"/>
</dbReference>
<dbReference type="SUPFAM" id="SSF54211">
    <property type="entry name" value="Ribosomal protein S5 domain 2-like"/>
    <property type="match status" value="1"/>
</dbReference>
<keyword evidence="5" id="KW-0067">ATP-binding</keyword>
<evidence type="ECO:0000256" key="1">
    <source>
        <dbReference type="ARBA" id="ARBA00006566"/>
    </source>
</evidence>
<dbReference type="PRINTS" id="PR00959">
    <property type="entry name" value="MEVGALKINASE"/>
</dbReference>
<keyword evidence="4 8" id="KW-0418">Kinase</keyword>
<dbReference type="PANTHER" id="PTHR10457">
    <property type="entry name" value="MEVALONATE KINASE/GALACTOKINASE"/>
    <property type="match status" value="1"/>
</dbReference>
<dbReference type="InterPro" id="IPR000705">
    <property type="entry name" value="Galactokinase"/>
</dbReference>
<dbReference type="Gene3D" id="3.30.230.10">
    <property type="match status" value="1"/>
</dbReference>
<evidence type="ECO:0000259" key="7">
    <source>
        <dbReference type="Pfam" id="PF10509"/>
    </source>
</evidence>
<dbReference type="GO" id="GO:0005524">
    <property type="term" value="F:ATP binding"/>
    <property type="evidence" value="ECO:0007669"/>
    <property type="project" value="UniProtKB-KW"/>
</dbReference>
<dbReference type="InterPro" id="IPR019539">
    <property type="entry name" value="GalKase_N"/>
</dbReference>
<protein>
    <submittedName>
        <fullName evidence="8">Galactokinase</fullName>
        <ecNumber evidence="8">2.7.1.6</ecNumber>
    </submittedName>
</protein>
<evidence type="ECO:0000259" key="6">
    <source>
        <dbReference type="Pfam" id="PF00288"/>
    </source>
</evidence>
<evidence type="ECO:0000256" key="5">
    <source>
        <dbReference type="ARBA" id="ARBA00022840"/>
    </source>
</evidence>
<dbReference type="PANTHER" id="PTHR10457:SF7">
    <property type="entry name" value="GALACTOKINASE-RELATED"/>
    <property type="match status" value="1"/>
</dbReference>
<evidence type="ECO:0000256" key="2">
    <source>
        <dbReference type="ARBA" id="ARBA00022679"/>
    </source>
</evidence>
<dbReference type="GO" id="GO:0005829">
    <property type="term" value="C:cytosol"/>
    <property type="evidence" value="ECO:0007669"/>
    <property type="project" value="TreeGrafter"/>
</dbReference>
<proteinExistence type="inferred from homology"/>
<dbReference type="GO" id="GO:0004335">
    <property type="term" value="F:galactokinase activity"/>
    <property type="evidence" value="ECO:0007669"/>
    <property type="project" value="UniProtKB-EC"/>
</dbReference>
<dbReference type="PROSITE" id="PS00627">
    <property type="entry name" value="GHMP_KINASES_ATP"/>
    <property type="match status" value="1"/>
</dbReference>
<dbReference type="InterPro" id="IPR020568">
    <property type="entry name" value="Ribosomal_Su5_D2-typ_SF"/>
</dbReference>
<comment type="similarity">
    <text evidence="1">Belongs to the GHMP kinase family. GalK subfamily.</text>
</comment>
<evidence type="ECO:0000256" key="4">
    <source>
        <dbReference type="ARBA" id="ARBA00022777"/>
    </source>
</evidence>
<dbReference type="STRING" id="39492.ERS852540_01838"/>
<gene>
    <name evidence="8" type="primary">galK</name>
    <name evidence="8" type="ORF">ERS852540_01838</name>
</gene>
<reference evidence="8 9" key="1">
    <citation type="submission" date="2015-09" db="EMBL/GenBank/DDBJ databases">
        <authorList>
            <consortium name="Pathogen Informatics"/>
        </authorList>
    </citation>
    <scope>NUCLEOTIDE SEQUENCE [LARGE SCALE GENOMIC DNA]</scope>
    <source>
        <strain evidence="8 9">2789STDY5834928</strain>
    </source>
</reference>
<dbReference type="AlphaFoldDB" id="A0A174ZWZ0"/>
<dbReference type="InterPro" id="IPR006206">
    <property type="entry name" value="Mevalonate/galactokinase"/>
</dbReference>
<evidence type="ECO:0000313" key="9">
    <source>
        <dbReference type="Proteomes" id="UP000095662"/>
    </source>
</evidence>
<dbReference type="Gene3D" id="3.30.70.890">
    <property type="entry name" value="GHMP kinase, C-terminal domain"/>
    <property type="match status" value="1"/>
</dbReference>
<sequence length="416" mass="45132">MAKKTIHTLEEIYPESAVTAQRERYEKSAEEFRSIFGDSDQLRYFSAPGRTEVGGNHTDHNHGKVLAASVNLDVIAVVEPTDNNIITIKSEGFPEDSVDISDLSVHEDEKNSSAALIRGVAAGFKNNGLNIGGFRAYTTSNVMKGSGLSSSAAFEVLIGNILSGIYNAGGISAVKIAQIAQYAENEYFGKPSGLMDQMASSVGGFVAIDFKNTQAPIIENIPVDFSSYGHALCIIDTKADHADLTDEYAAIPREMKAIASYFSAECLREISRADVILNMGILRQKYGDRAVLRALHFFEENERVDKLAHSLRHQHFDDFLSSINESGNSSYKYLQNIFAVSDYTHQAVGIALNVAEHALARKGACRVHGGGFAGTIQAFVPQDILKSFIVDIEKVFGAGSCHVLSIRPVGGTEVQL</sequence>
<dbReference type="OrthoDB" id="250531at2"/>
<dbReference type="SUPFAM" id="SSF55060">
    <property type="entry name" value="GHMP Kinase, C-terminal domain"/>
    <property type="match status" value="1"/>
</dbReference>
<evidence type="ECO:0000256" key="3">
    <source>
        <dbReference type="ARBA" id="ARBA00022741"/>
    </source>
</evidence>
<dbReference type="GO" id="GO:0006012">
    <property type="term" value="P:galactose metabolic process"/>
    <property type="evidence" value="ECO:0007669"/>
    <property type="project" value="InterPro"/>
</dbReference>
<dbReference type="InterPro" id="IPR036554">
    <property type="entry name" value="GHMP_kinase_C_sf"/>
</dbReference>